<reference evidence="2" key="1">
    <citation type="submission" date="2014-12" db="EMBL/GenBank/DDBJ databases">
        <title>Genome Sequence of Valsa Canker Pathogens Uncovers a Specific Adaption of Colonization on Woody Bark.</title>
        <authorList>
            <person name="Yin Z."/>
            <person name="Liu H."/>
            <person name="Gao X."/>
            <person name="Li Z."/>
            <person name="Song N."/>
            <person name="Ke X."/>
            <person name="Dai Q."/>
            <person name="Wu Y."/>
            <person name="Sun Y."/>
            <person name="Xu J.-R."/>
            <person name="Kang Z.K."/>
            <person name="Wang L."/>
            <person name="Huang L."/>
        </authorList>
    </citation>
    <scope>NUCLEOTIDE SEQUENCE [LARGE SCALE GENOMIC DNA]</scope>
    <source>
        <strain evidence="2">SXYL134</strain>
    </source>
</reference>
<accession>A0A194UZ63</accession>
<evidence type="ECO:0000313" key="2">
    <source>
        <dbReference type="Proteomes" id="UP000078576"/>
    </source>
</evidence>
<sequence length="110" mass="12129">MPYVGLLKIAQGLQLSEYDSVPAEAISDKSILEDNTENPHDLDVQLYLQAERAPSVCMCRCMLWVPASTRPSRFTHGEEATAIQVVNAHGHVQTISDSVETMLERFIGVG</sequence>
<proteinExistence type="predicted"/>
<dbReference type="Proteomes" id="UP000078576">
    <property type="component" value="Unassembled WGS sequence"/>
</dbReference>
<protein>
    <submittedName>
        <fullName evidence="1">Uncharacterized protein</fullName>
    </submittedName>
</protein>
<name>A0A194UZ63_CYTMA</name>
<keyword evidence="2" id="KW-1185">Reference proteome</keyword>
<dbReference type="EMBL" id="KN714693">
    <property type="protein sequence ID" value="KUI56886.1"/>
    <property type="molecule type" value="Genomic_DNA"/>
</dbReference>
<evidence type="ECO:0000313" key="1">
    <source>
        <dbReference type="EMBL" id="KUI56886.1"/>
    </source>
</evidence>
<organism evidence="1 2">
    <name type="scientific">Cytospora mali</name>
    <name type="common">Apple Valsa canker fungus</name>
    <name type="synonym">Valsa mali</name>
    <dbReference type="NCBI Taxonomy" id="578113"/>
    <lineage>
        <taxon>Eukaryota</taxon>
        <taxon>Fungi</taxon>
        <taxon>Dikarya</taxon>
        <taxon>Ascomycota</taxon>
        <taxon>Pezizomycotina</taxon>
        <taxon>Sordariomycetes</taxon>
        <taxon>Sordariomycetidae</taxon>
        <taxon>Diaporthales</taxon>
        <taxon>Cytosporaceae</taxon>
        <taxon>Cytospora</taxon>
    </lineage>
</organism>
<gene>
    <name evidence="1" type="ORF">VP1G_10855</name>
</gene>
<dbReference type="AlphaFoldDB" id="A0A194UZ63"/>